<dbReference type="EMBL" id="LYPC01000011">
    <property type="protein sequence ID" value="OCT16166.1"/>
    <property type="molecule type" value="Genomic_DNA"/>
</dbReference>
<dbReference type="Proteomes" id="UP000093309">
    <property type="component" value="Unassembled WGS sequence"/>
</dbReference>
<evidence type="ECO:0000256" key="2">
    <source>
        <dbReference type="ARBA" id="ARBA00023315"/>
    </source>
</evidence>
<evidence type="ECO:0000259" key="3">
    <source>
        <dbReference type="PROSITE" id="PS51186"/>
    </source>
</evidence>
<reference evidence="5" key="1">
    <citation type="submission" date="2016-05" db="EMBL/GenBank/DDBJ databases">
        <title>Paenibacillus oryzae. sp. nov., isolated from the rice root.</title>
        <authorList>
            <person name="Zhang J."/>
            <person name="Zhang X."/>
        </authorList>
    </citation>
    <scope>NUCLEOTIDE SEQUENCE [LARGE SCALE GENOMIC DNA]</scope>
    <source>
        <strain evidence="5">KCTC13222</strain>
    </source>
</reference>
<dbReference type="InterPro" id="IPR050832">
    <property type="entry name" value="Bact_Acetyltransf"/>
</dbReference>
<protein>
    <submittedName>
        <fullName evidence="4">GCN5 family acetyltransferase</fullName>
    </submittedName>
</protein>
<accession>A0A1C1A6J5</accession>
<dbReference type="Pfam" id="PF00583">
    <property type="entry name" value="Acetyltransf_1"/>
    <property type="match status" value="1"/>
</dbReference>
<name>A0A1C1A6J5_9BACL</name>
<dbReference type="PANTHER" id="PTHR43877">
    <property type="entry name" value="AMINOALKYLPHOSPHONATE N-ACETYLTRANSFERASE-RELATED-RELATED"/>
    <property type="match status" value="1"/>
</dbReference>
<dbReference type="InterPro" id="IPR016181">
    <property type="entry name" value="Acyl_CoA_acyltransferase"/>
</dbReference>
<dbReference type="RefSeq" id="WP_065850941.1">
    <property type="nucleotide sequence ID" value="NZ_LYPC01000011.1"/>
</dbReference>
<evidence type="ECO:0000256" key="1">
    <source>
        <dbReference type="ARBA" id="ARBA00022679"/>
    </source>
</evidence>
<proteinExistence type="predicted"/>
<feature type="domain" description="N-acetyltransferase" evidence="3">
    <location>
        <begin position="4"/>
        <end position="157"/>
    </location>
</feature>
<dbReference type="GO" id="GO:0016747">
    <property type="term" value="F:acyltransferase activity, transferring groups other than amino-acyl groups"/>
    <property type="evidence" value="ECO:0007669"/>
    <property type="project" value="InterPro"/>
</dbReference>
<dbReference type="CDD" id="cd04301">
    <property type="entry name" value="NAT_SF"/>
    <property type="match status" value="1"/>
</dbReference>
<keyword evidence="2" id="KW-0012">Acyltransferase</keyword>
<gene>
    <name evidence="4" type="ORF">A8709_01600</name>
</gene>
<dbReference type="AlphaFoldDB" id="A0A1C1A6J5"/>
<dbReference type="STRING" id="512399.A8709_01600"/>
<organism evidence="4 5">
    <name type="scientific">Paenibacillus pectinilyticus</name>
    <dbReference type="NCBI Taxonomy" id="512399"/>
    <lineage>
        <taxon>Bacteria</taxon>
        <taxon>Bacillati</taxon>
        <taxon>Bacillota</taxon>
        <taxon>Bacilli</taxon>
        <taxon>Bacillales</taxon>
        <taxon>Paenibacillaceae</taxon>
        <taxon>Paenibacillus</taxon>
    </lineage>
</organism>
<keyword evidence="5" id="KW-1185">Reference proteome</keyword>
<dbReference type="OrthoDB" id="9792929at2"/>
<dbReference type="InterPro" id="IPR000182">
    <property type="entry name" value="GNAT_dom"/>
</dbReference>
<evidence type="ECO:0000313" key="5">
    <source>
        <dbReference type="Proteomes" id="UP000093309"/>
    </source>
</evidence>
<keyword evidence="1 4" id="KW-0808">Transferase</keyword>
<comment type="caution">
    <text evidence="4">The sequence shown here is derived from an EMBL/GenBank/DDBJ whole genome shotgun (WGS) entry which is preliminary data.</text>
</comment>
<dbReference type="SUPFAM" id="SSF55729">
    <property type="entry name" value="Acyl-CoA N-acyltransferases (Nat)"/>
    <property type="match status" value="1"/>
</dbReference>
<dbReference type="PROSITE" id="PS51186">
    <property type="entry name" value="GNAT"/>
    <property type="match status" value="1"/>
</dbReference>
<dbReference type="Gene3D" id="3.40.630.30">
    <property type="match status" value="1"/>
</dbReference>
<sequence length="157" mass="17496">MTQVTIREAAMSDIPQLRTLMIAYIVDFYQYRQPEDDKLNALIHELLEQKIGIQFVAETEDGTLVGFATLYFTFSTLRASKIAVMNDLFVVEAERGQGAAAKLFAACKGYSARHGYANLTWTTAPDNLRAQAFYDKMGGDRSNWQSYSANPTSGMGD</sequence>
<evidence type="ECO:0000313" key="4">
    <source>
        <dbReference type="EMBL" id="OCT16166.1"/>
    </source>
</evidence>